<dbReference type="EMBL" id="OX596090">
    <property type="protein sequence ID" value="CAI9711633.1"/>
    <property type="molecule type" value="Genomic_DNA"/>
</dbReference>
<name>A0ACB0FGJ7_RANTA</name>
<proteinExistence type="predicted"/>
<accession>A0ACB0FGJ7</accession>
<gene>
    <name evidence="1" type="ORF">MRATA1EN3_LOCUS22846</name>
</gene>
<evidence type="ECO:0000313" key="2">
    <source>
        <dbReference type="Proteomes" id="UP001162501"/>
    </source>
</evidence>
<evidence type="ECO:0000313" key="1">
    <source>
        <dbReference type="EMBL" id="CAI9711633.1"/>
    </source>
</evidence>
<reference evidence="1" key="1">
    <citation type="submission" date="2023-05" db="EMBL/GenBank/DDBJ databases">
        <authorList>
            <consortium name="ELIXIR-Norway"/>
        </authorList>
    </citation>
    <scope>NUCLEOTIDE SEQUENCE</scope>
</reference>
<organism evidence="1 2">
    <name type="scientific">Rangifer tarandus platyrhynchus</name>
    <name type="common">Svalbard reindeer</name>
    <dbReference type="NCBI Taxonomy" id="3082113"/>
    <lineage>
        <taxon>Eukaryota</taxon>
        <taxon>Metazoa</taxon>
        <taxon>Chordata</taxon>
        <taxon>Craniata</taxon>
        <taxon>Vertebrata</taxon>
        <taxon>Euteleostomi</taxon>
        <taxon>Mammalia</taxon>
        <taxon>Eutheria</taxon>
        <taxon>Laurasiatheria</taxon>
        <taxon>Artiodactyla</taxon>
        <taxon>Ruminantia</taxon>
        <taxon>Pecora</taxon>
        <taxon>Cervidae</taxon>
        <taxon>Odocoileinae</taxon>
        <taxon>Rangifer</taxon>
    </lineage>
</organism>
<dbReference type="Proteomes" id="UP001162501">
    <property type="component" value="Chromosome 6"/>
</dbReference>
<protein>
    <submittedName>
        <fullName evidence="1">Uncharacterized protein</fullName>
    </submittedName>
</protein>
<sequence>MIHSPPRRWPTATHFGRTGTAAHAASLILNKCFKVQTPGARNVSTQARRREGNCTFRPLPECSRGREGSAEHVRPPGRRPPSSPRPRWRAGSTRRGRGGRTGGSPPARPPAPPRHSRKADAPSPTRRPLAPFLSVTSYIITRANQNGSDARCRGPAPGCHWMLAPRAPGPRTRRQSARLRGKGQSAASARPSSEKALPLPVPVRKPRASQTASASSNTFHGLPPAGEPAAGAAGPRPGLAGAPPGRRKFLRALPSPALRPAPPRLQPLSARRPPRRAARRPAPMAGWATYDPRAPGGPLPPVPAPSRSGASPQPGGIQRRQKLPRAAPGGGAARVPAHRPYLALGRPRAGRAARGAWCASARAWGGLLEQPPRSSRSARPGTARGGVRAWRGRAAAAAGHEAHTWGRGSQAPTCRGPTLARRNSKLMRLESSYHPAIEA</sequence>